<dbReference type="InterPro" id="IPR011335">
    <property type="entry name" value="Restrct_endonuc-II-like"/>
</dbReference>
<keyword evidence="7" id="KW-0614">Plasmid</keyword>
<evidence type="ECO:0000313" key="8">
    <source>
        <dbReference type="Proteomes" id="UP000233742"/>
    </source>
</evidence>
<evidence type="ECO:0000256" key="2">
    <source>
        <dbReference type="ARBA" id="ARBA00022759"/>
    </source>
</evidence>
<dbReference type="Proteomes" id="UP000233742">
    <property type="component" value="Plasmid pBM153"/>
</dbReference>
<evidence type="ECO:0000256" key="3">
    <source>
        <dbReference type="ARBA" id="ARBA00022763"/>
    </source>
</evidence>
<evidence type="ECO:0000256" key="6">
    <source>
        <dbReference type="ARBA" id="ARBA00029466"/>
    </source>
</evidence>
<sequence>MPADIVSTSVRSRMMAAVKGKNTKPELAIRSALHGRGFRFRLHRKDLPGRPDLVFTCRNAVIFVHGCFWHGHDCHLFRWPKSRQDFWREKIGSNIERDRHQCEALAEAGWRIGIVWECALKGKTRLPFDSVVDQCAMWLKSDIKTLEVSGDKTRATV</sequence>
<evidence type="ECO:0000256" key="4">
    <source>
        <dbReference type="ARBA" id="ARBA00022801"/>
    </source>
</evidence>
<dbReference type="OrthoDB" id="9801520at2"/>
<accession>A0A2K9F993</accession>
<evidence type="ECO:0000256" key="5">
    <source>
        <dbReference type="ARBA" id="ARBA00023204"/>
    </source>
</evidence>
<keyword evidence="8" id="KW-1185">Reference proteome</keyword>
<dbReference type="InterPro" id="IPR004603">
    <property type="entry name" value="DNA_mismatch_endonuc_vsr"/>
</dbReference>
<dbReference type="SUPFAM" id="SSF52980">
    <property type="entry name" value="Restriction endonuclease-like"/>
    <property type="match status" value="1"/>
</dbReference>
<dbReference type="GO" id="GO:0006298">
    <property type="term" value="P:mismatch repair"/>
    <property type="evidence" value="ECO:0007669"/>
    <property type="project" value="InterPro"/>
</dbReference>
<dbReference type="RefSeq" id="WP_101462395.1">
    <property type="nucleotide sequence ID" value="NZ_CP025411.1"/>
</dbReference>
<dbReference type="REBASE" id="228625">
    <property type="entry name" value="V.PspBM15ORF19460P"/>
</dbReference>
<reference evidence="7 8" key="1">
    <citation type="submission" date="2017-12" db="EMBL/GenBank/DDBJ databases">
        <authorList>
            <person name="Hurst M.R.H."/>
        </authorList>
    </citation>
    <scope>NUCLEOTIDE SEQUENCE [LARGE SCALE GENOMIC DNA]</scope>
    <source>
        <strain evidence="7 8">BM15</strain>
        <plasmid evidence="8">Plasmid pbm153</plasmid>
    </source>
</reference>
<dbReference type="GO" id="GO:0016787">
    <property type="term" value="F:hydrolase activity"/>
    <property type="evidence" value="ECO:0007669"/>
    <property type="project" value="UniProtKB-KW"/>
</dbReference>
<evidence type="ECO:0000313" key="7">
    <source>
        <dbReference type="EMBL" id="AUH35761.1"/>
    </source>
</evidence>
<keyword evidence="4" id="KW-0378">Hydrolase</keyword>
<gene>
    <name evidence="7" type="ORF">CUV01_19455</name>
</gene>
<keyword evidence="1" id="KW-0540">Nuclease</keyword>
<name>A0A2K9F993_9RHOB</name>
<dbReference type="AlphaFoldDB" id="A0A2K9F993"/>
<dbReference type="CDD" id="cd00221">
    <property type="entry name" value="Vsr"/>
    <property type="match status" value="1"/>
</dbReference>
<evidence type="ECO:0000256" key="1">
    <source>
        <dbReference type="ARBA" id="ARBA00022722"/>
    </source>
</evidence>
<dbReference type="KEGG" id="paro:CUV01_19455"/>
<comment type="similarity">
    <text evidence="6">Belongs to the Vsr family.</text>
</comment>
<keyword evidence="2 7" id="KW-0255">Endonuclease</keyword>
<dbReference type="Pfam" id="PF03852">
    <property type="entry name" value="Vsr"/>
    <property type="match status" value="1"/>
</dbReference>
<dbReference type="GO" id="GO:0004519">
    <property type="term" value="F:endonuclease activity"/>
    <property type="evidence" value="ECO:0007669"/>
    <property type="project" value="UniProtKB-KW"/>
</dbReference>
<protein>
    <submittedName>
        <fullName evidence="7">Very short patch repair endonuclease</fullName>
    </submittedName>
</protein>
<dbReference type="NCBIfam" id="TIGR00632">
    <property type="entry name" value="vsr"/>
    <property type="match status" value="1"/>
</dbReference>
<organism evidence="7 8">
    <name type="scientific">Paracoccus tegillarcae</name>
    <dbReference type="NCBI Taxonomy" id="1529068"/>
    <lineage>
        <taxon>Bacteria</taxon>
        <taxon>Pseudomonadati</taxon>
        <taxon>Pseudomonadota</taxon>
        <taxon>Alphaproteobacteria</taxon>
        <taxon>Rhodobacterales</taxon>
        <taxon>Paracoccaceae</taxon>
        <taxon>Paracoccus</taxon>
    </lineage>
</organism>
<dbReference type="Gene3D" id="3.40.960.10">
    <property type="entry name" value="VSR Endonuclease"/>
    <property type="match status" value="1"/>
</dbReference>
<proteinExistence type="inferred from homology"/>
<dbReference type="EMBL" id="CP025411">
    <property type="protein sequence ID" value="AUH35761.1"/>
    <property type="molecule type" value="Genomic_DNA"/>
</dbReference>
<keyword evidence="3" id="KW-0227">DNA damage</keyword>
<geneLocation type="plasmid" evidence="8">
    <name>pbm153</name>
</geneLocation>
<keyword evidence="5" id="KW-0234">DNA repair</keyword>